<dbReference type="AlphaFoldDB" id="A0ABD3QST5"/>
<dbReference type="PANTHER" id="PTHR12768">
    <property type="entry name" value="BECLIN 1"/>
    <property type="match status" value="1"/>
</dbReference>
<feature type="region of interest" description="Disordered" evidence="2">
    <location>
        <begin position="804"/>
        <end position="863"/>
    </location>
</feature>
<feature type="region of interest" description="Disordered" evidence="2">
    <location>
        <begin position="167"/>
        <end position="187"/>
    </location>
</feature>
<evidence type="ECO:0000256" key="2">
    <source>
        <dbReference type="SAM" id="MobiDB-lite"/>
    </source>
</evidence>
<feature type="compositionally biased region" description="Basic and acidic residues" evidence="2">
    <location>
        <begin position="90"/>
        <end position="100"/>
    </location>
</feature>
<evidence type="ECO:0000313" key="3">
    <source>
        <dbReference type="EMBL" id="KAL3801060.1"/>
    </source>
</evidence>
<feature type="region of interest" description="Disordered" evidence="2">
    <location>
        <begin position="1"/>
        <end position="135"/>
    </location>
</feature>
<keyword evidence="4" id="KW-1185">Reference proteome</keyword>
<dbReference type="InterPro" id="IPR007243">
    <property type="entry name" value="Atg6/Beclin"/>
</dbReference>
<feature type="region of interest" description="Disordered" evidence="2">
    <location>
        <begin position="252"/>
        <end position="271"/>
    </location>
</feature>
<feature type="compositionally biased region" description="Basic and acidic residues" evidence="2">
    <location>
        <begin position="837"/>
        <end position="862"/>
    </location>
</feature>
<feature type="region of interest" description="Disordered" evidence="2">
    <location>
        <begin position="286"/>
        <end position="310"/>
    </location>
</feature>
<reference evidence="3 4" key="1">
    <citation type="journal article" date="2020" name="G3 (Bethesda)">
        <title>Improved Reference Genome for Cyclotella cryptica CCMP332, a Model for Cell Wall Morphogenesis, Salinity Adaptation, and Lipid Production in Diatoms (Bacillariophyta).</title>
        <authorList>
            <person name="Roberts W.R."/>
            <person name="Downey K.M."/>
            <person name="Ruck E.C."/>
            <person name="Traller J.C."/>
            <person name="Alverson A.J."/>
        </authorList>
    </citation>
    <scope>NUCLEOTIDE SEQUENCE [LARGE SCALE GENOMIC DNA]</scope>
    <source>
        <strain evidence="3 4">CCMP332</strain>
    </source>
</reference>
<feature type="coiled-coil region" evidence="1">
    <location>
        <begin position="477"/>
        <end position="776"/>
    </location>
</feature>
<keyword evidence="1" id="KW-0175">Coiled coil</keyword>
<dbReference type="Gene3D" id="1.10.287.1490">
    <property type="match status" value="1"/>
</dbReference>
<accession>A0ABD3QST5</accession>
<dbReference type="EMBL" id="JABMIG020000029">
    <property type="protein sequence ID" value="KAL3801060.1"/>
    <property type="molecule type" value="Genomic_DNA"/>
</dbReference>
<proteinExistence type="predicted"/>
<feature type="region of interest" description="Disordered" evidence="2">
    <location>
        <begin position="326"/>
        <end position="368"/>
    </location>
</feature>
<comment type="caution">
    <text evidence="3">The sequence shown here is derived from an EMBL/GenBank/DDBJ whole genome shotgun (WGS) entry which is preliminary data.</text>
</comment>
<evidence type="ECO:0000313" key="4">
    <source>
        <dbReference type="Proteomes" id="UP001516023"/>
    </source>
</evidence>
<dbReference type="Proteomes" id="UP001516023">
    <property type="component" value="Unassembled WGS sequence"/>
</dbReference>
<protein>
    <submittedName>
        <fullName evidence="3">Uncharacterized protein</fullName>
    </submittedName>
</protein>
<organism evidence="3 4">
    <name type="scientific">Cyclotella cryptica</name>
    <dbReference type="NCBI Taxonomy" id="29204"/>
    <lineage>
        <taxon>Eukaryota</taxon>
        <taxon>Sar</taxon>
        <taxon>Stramenopiles</taxon>
        <taxon>Ochrophyta</taxon>
        <taxon>Bacillariophyta</taxon>
        <taxon>Coscinodiscophyceae</taxon>
        <taxon>Thalassiosirophycidae</taxon>
        <taxon>Stephanodiscales</taxon>
        <taxon>Stephanodiscaceae</taxon>
        <taxon>Cyclotella</taxon>
    </lineage>
</organism>
<name>A0ABD3QST5_9STRA</name>
<feature type="compositionally biased region" description="Polar residues" evidence="2">
    <location>
        <begin position="341"/>
        <end position="357"/>
    </location>
</feature>
<gene>
    <name evidence="3" type="ORF">HJC23_002353</name>
</gene>
<dbReference type="PANTHER" id="PTHR12768:SF4">
    <property type="entry name" value="BECLIN-1"/>
    <property type="match status" value="1"/>
</dbReference>
<sequence>MNTLTTIEGRVVDAETAAKPPKPKRSMMLGRRALSAGRSRVPPPFEDAERAIPSSPKKFAEKTSEDANISIRSENMGVGALAPTNPDAYSDTREETEMPKKNRLSRQETFPDDATRDDASVNDSAFEAAKGRRSERKYIERAASVGRARSTGRERFHIEYRPRYRDQNTKCTGRGGRRFESASPTGENIDVIPTDGRFDRHVSIDSNEFEPSAQKGAYSPKNMPIPARTVQAGIQETVSGLTVSSPLALQGASTGRDWRDKPSTNHPYSSPRNVVAHRVVGVTRSASSPSIVTPGTSRNTSAGFLTPKSMSTKTYSGVYTHYSEEGRNSEVTDLGEDSFNRKNPSTVDDVNSSNIPNYGSLPVQNRKEQARHRLKQYLDDIDSRVKGRRGYEAKTPDTPKPLLDGVSVDNRSKLVVPPLIDEDGVWRDPSPRSVFRASHTGIATANADLCPIGVDSMQDESFVRSLQSRVEYYKTCLKSNEKKLDELIDSENELKELLMSQREQYEIQQKQDSEIHEKEMEEVKSAMNEAKKAIDALEATIEKLNEASKEKDECIHELKTKLNEVEDELEDCVVANKEHAKVYRENVIQLEASLSERDYKILRMEEKIKKLEEESVKMNDLYSRTEAAFVDSCKTIDEKEQLLIKIKEQMEQEKGDLLDNFEKYREDLTDKMDKTSLRMEAITTEKNKLIESLHSKVQLLESSLTEKEEEVKQHDHCAEKHEELNSKIQTLALALAEKDKELSNCQHELNKERKLHAESNEKRTHAENELRDCQEELSYVRRAQAEDLERRHSAKKIAKALSSNVAANRRRHHAIQREPRQDPPVSPHRNQGLHNRVYCEHERRIKSPRDHRSRRSETERYNTRSISSIEYDSSDSIFDFSH</sequence>
<evidence type="ECO:0000256" key="1">
    <source>
        <dbReference type="SAM" id="Coils"/>
    </source>
</evidence>